<keyword evidence="5 6" id="KW-0472">Membrane</keyword>
<evidence type="ECO:0000256" key="4">
    <source>
        <dbReference type="ARBA" id="ARBA00022989"/>
    </source>
</evidence>
<feature type="transmembrane region" description="Helical" evidence="6">
    <location>
        <begin position="253"/>
        <end position="272"/>
    </location>
</feature>
<name>A0A3P1WVW6_9ACTN</name>
<dbReference type="PANTHER" id="PTHR32196">
    <property type="entry name" value="ABC TRANSPORTER PERMEASE PROTEIN YPHD-RELATED-RELATED"/>
    <property type="match status" value="1"/>
</dbReference>
<dbReference type="AlphaFoldDB" id="A0A3P1WVW6"/>
<sequence>MSDTASVSRTKFDVGEFIRTYSILFILIGFVILFTILTEGRFFATQNLMNLVVQVAPIGIISLGMMAAIITKGIDLSVGSTVAFVSVIVAAFAQRPGAGTLIPGLPAMPIFVSLLMGLLAGALVGGTVGSLIAIFKIPPFIATLGMMTAARGFANIITNGRPVSNLAPGFTAIGQGVTPIIILVLLAVAMWFVYNRTRFGRHIYAIGGNEMAAKVSGISVAKNHFKIYTMIGLLAAVAAIVLTARNTTGNPSFGVMLELDVITATVIGGTSFNGGVGTVWGVMVGTLIIGVINVGLTMLGVSPFWQMVVKGAIIILAIIIDERKNRRR</sequence>
<proteinExistence type="predicted"/>
<evidence type="ECO:0000256" key="1">
    <source>
        <dbReference type="ARBA" id="ARBA00004651"/>
    </source>
</evidence>
<evidence type="ECO:0000313" key="7">
    <source>
        <dbReference type="EMBL" id="RRD50176.1"/>
    </source>
</evidence>
<keyword evidence="3 6" id="KW-0812">Transmembrane</keyword>
<protein>
    <submittedName>
        <fullName evidence="7">ABC transporter permease</fullName>
    </submittedName>
</protein>
<dbReference type="Proteomes" id="UP000280935">
    <property type="component" value="Unassembled WGS sequence"/>
</dbReference>
<keyword evidence="4 6" id="KW-1133">Transmembrane helix</keyword>
<comment type="caution">
    <text evidence="7">The sequence shown here is derived from an EMBL/GenBank/DDBJ whole genome shotgun (WGS) entry which is preliminary data.</text>
</comment>
<dbReference type="GO" id="GO:0005886">
    <property type="term" value="C:plasma membrane"/>
    <property type="evidence" value="ECO:0007669"/>
    <property type="project" value="UniProtKB-SubCell"/>
</dbReference>
<dbReference type="EMBL" id="RQYT01000008">
    <property type="protein sequence ID" value="RRD50176.1"/>
    <property type="molecule type" value="Genomic_DNA"/>
</dbReference>
<evidence type="ECO:0000256" key="2">
    <source>
        <dbReference type="ARBA" id="ARBA00022475"/>
    </source>
</evidence>
<keyword evidence="2" id="KW-1003">Cell membrane</keyword>
<evidence type="ECO:0000256" key="6">
    <source>
        <dbReference type="SAM" id="Phobius"/>
    </source>
</evidence>
<organism evidence="7 8">
    <name type="scientific">Arachnia propionica</name>
    <dbReference type="NCBI Taxonomy" id="1750"/>
    <lineage>
        <taxon>Bacteria</taxon>
        <taxon>Bacillati</taxon>
        <taxon>Actinomycetota</taxon>
        <taxon>Actinomycetes</taxon>
        <taxon>Propionibacteriales</taxon>
        <taxon>Propionibacteriaceae</taxon>
        <taxon>Arachnia</taxon>
    </lineage>
</organism>
<dbReference type="RefSeq" id="WP_125227432.1">
    <property type="nucleotide sequence ID" value="NZ_RQYT01000008.1"/>
</dbReference>
<dbReference type="CDD" id="cd06579">
    <property type="entry name" value="TM_PBP1_transp_AraH_like"/>
    <property type="match status" value="1"/>
</dbReference>
<dbReference type="Pfam" id="PF02653">
    <property type="entry name" value="BPD_transp_2"/>
    <property type="match status" value="1"/>
</dbReference>
<dbReference type="GO" id="GO:0022857">
    <property type="term" value="F:transmembrane transporter activity"/>
    <property type="evidence" value="ECO:0007669"/>
    <property type="project" value="InterPro"/>
</dbReference>
<evidence type="ECO:0000313" key="8">
    <source>
        <dbReference type="Proteomes" id="UP000280935"/>
    </source>
</evidence>
<feature type="transmembrane region" description="Helical" evidence="6">
    <location>
        <begin position="304"/>
        <end position="320"/>
    </location>
</feature>
<feature type="transmembrane region" description="Helical" evidence="6">
    <location>
        <begin position="49"/>
        <end position="70"/>
    </location>
</feature>
<feature type="transmembrane region" description="Helical" evidence="6">
    <location>
        <begin position="279"/>
        <end position="298"/>
    </location>
</feature>
<feature type="transmembrane region" description="Helical" evidence="6">
    <location>
        <begin position="114"/>
        <end position="137"/>
    </location>
</feature>
<feature type="transmembrane region" description="Helical" evidence="6">
    <location>
        <begin position="172"/>
        <end position="194"/>
    </location>
</feature>
<feature type="transmembrane region" description="Helical" evidence="6">
    <location>
        <begin position="227"/>
        <end position="247"/>
    </location>
</feature>
<evidence type="ECO:0000256" key="3">
    <source>
        <dbReference type="ARBA" id="ARBA00022692"/>
    </source>
</evidence>
<dbReference type="OrthoDB" id="9808136at2"/>
<evidence type="ECO:0000256" key="5">
    <source>
        <dbReference type="ARBA" id="ARBA00023136"/>
    </source>
</evidence>
<feature type="transmembrane region" description="Helical" evidence="6">
    <location>
        <begin position="20"/>
        <end position="37"/>
    </location>
</feature>
<feature type="transmembrane region" description="Helical" evidence="6">
    <location>
        <begin position="76"/>
        <end position="93"/>
    </location>
</feature>
<dbReference type="InterPro" id="IPR001851">
    <property type="entry name" value="ABC_transp_permease"/>
</dbReference>
<reference evidence="7 8" key="1">
    <citation type="submission" date="2018-11" db="EMBL/GenBank/DDBJ databases">
        <title>Genomes From Bacteria Associated with the Canine Oral Cavity: a Test Case for Automated Genome-Based Taxonomic Assignment.</title>
        <authorList>
            <person name="Coil D.A."/>
            <person name="Jospin G."/>
            <person name="Darling A.E."/>
            <person name="Wallis C."/>
            <person name="Davis I.J."/>
            <person name="Harris S."/>
            <person name="Eisen J.A."/>
            <person name="Holcombe L.J."/>
            <person name="O'Flynn C."/>
        </authorList>
    </citation>
    <scope>NUCLEOTIDE SEQUENCE [LARGE SCALE GENOMIC DNA]</scope>
    <source>
        <strain evidence="7 8">OH2822_COT-296</strain>
    </source>
</reference>
<comment type="subcellular location">
    <subcellularLocation>
        <location evidence="1">Cell membrane</location>
        <topology evidence="1">Multi-pass membrane protein</topology>
    </subcellularLocation>
</comment>
<accession>A0A3P1WVW6</accession>
<gene>
    <name evidence="7" type="ORF">EII35_05355</name>
</gene>